<dbReference type="AlphaFoldDB" id="A0A9P7YI87"/>
<protein>
    <recommendedName>
        <fullName evidence="3">F-box domain-containing protein</fullName>
    </recommendedName>
</protein>
<dbReference type="InterPro" id="IPR036047">
    <property type="entry name" value="F-box-like_dom_sf"/>
</dbReference>
<proteinExistence type="predicted"/>
<evidence type="ECO:0000313" key="1">
    <source>
        <dbReference type="EMBL" id="KAG9233936.1"/>
    </source>
</evidence>
<keyword evidence="2" id="KW-1185">Reference proteome</keyword>
<evidence type="ECO:0008006" key="3">
    <source>
        <dbReference type="Google" id="ProtNLM"/>
    </source>
</evidence>
<name>A0A9P7YI87_9HELO</name>
<dbReference type="EMBL" id="MU251481">
    <property type="protein sequence ID" value="KAG9233936.1"/>
    <property type="molecule type" value="Genomic_DNA"/>
</dbReference>
<reference evidence="1" key="1">
    <citation type="journal article" date="2021" name="IMA Fungus">
        <title>Genomic characterization of three marine fungi, including Emericellopsis atlantica sp. nov. with signatures of a generalist lifestyle and marine biomass degradation.</title>
        <authorList>
            <person name="Hagestad O.C."/>
            <person name="Hou L."/>
            <person name="Andersen J.H."/>
            <person name="Hansen E.H."/>
            <person name="Altermark B."/>
            <person name="Li C."/>
            <person name="Kuhnert E."/>
            <person name="Cox R.J."/>
            <person name="Crous P.W."/>
            <person name="Spatafora J.W."/>
            <person name="Lail K."/>
            <person name="Amirebrahimi M."/>
            <person name="Lipzen A."/>
            <person name="Pangilinan J."/>
            <person name="Andreopoulos W."/>
            <person name="Hayes R.D."/>
            <person name="Ng V."/>
            <person name="Grigoriev I.V."/>
            <person name="Jackson S.A."/>
            <person name="Sutton T.D.S."/>
            <person name="Dobson A.D.W."/>
            <person name="Rama T."/>
        </authorList>
    </citation>
    <scope>NUCLEOTIDE SEQUENCE</scope>
    <source>
        <strain evidence="1">TRa018bII</strain>
    </source>
</reference>
<dbReference type="SUPFAM" id="SSF81383">
    <property type="entry name" value="F-box domain"/>
    <property type="match status" value="1"/>
</dbReference>
<dbReference type="Proteomes" id="UP000824998">
    <property type="component" value="Unassembled WGS sequence"/>
</dbReference>
<organism evidence="1 2">
    <name type="scientific">Amylocarpus encephaloides</name>
    <dbReference type="NCBI Taxonomy" id="45428"/>
    <lineage>
        <taxon>Eukaryota</taxon>
        <taxon>Fungi</taxon>
        <taxon>Dikarya</taxon>
        <taxon>Ascomycota</taxon>
        <taxon>Pezizomycotina</taxon>
        <taxon>Leotiomycetes</taxon>
        <taxon>Helotiales</taxon>
        <taxon>Helotiales incertae sedis</taxon>
        <taxon>Amylocarpus</taxon>
    </lineage>
</organism>
<dbReference type="OrthoDB" id="3439583at2759"/>
<evidence type="ECO:0000313" key="2">
    <source>
        <dbReference type="Proteomes" id="UP000824998"/>
    </source>
</evidence>
<gene>
    <name evidence="1" type="ORF">BJ875DRAFT_29250</name>
</gene>
<comment type="caution">
    <text evidence="1">The sequence shown here is derived from an EMBL/GenBank/DDBJ whole genome shotgun (WGS) entry which is preliminary data.</text>
</comment>
<sequence>MCYFCCKGAGHTWNPFIVSQNVLLSPTTQIQQSSKLLLLPSEILVMIFRFLRADPLNQICLAFTCKQLLETSQLLNLKRPTLFYPKICRCQLRDKRGRVKVTWIVCYDCLRFRPRKQSYWKKKQSYWSQEKKELYGWENLLRSWASGSLLQCPDCWLGERCGKTIPRSS</sequence>
<accession>A0A9P7YI87</accession>